<dbReference type="RefSeq" id="WP_150443421.1">
    <property type="nucleotide sequence ID" value="NZ_VYQE01000001.1"/>
</dbReference>
<feature type="region of interest" description="Disordered" evidence="1">
    <location>
        <begin position="27"/>
        <end position="48"/>
    </location>
</feature>
<protein>
    <submittedName>
        <fullName evidence="3">Uncharacterized protein</fullName>
    </submittedName>
</protein>
<organism evidence="3 4">
    <name type="scientific">Histidinibacterium aquaticum</name>
    <dbReference type="NCBI Taxonomy" id="2613962"/>
    <lineage>
        <taxon>Bacteria</taxon>
        <taxon>Pseudomonadati</taxon>
        <taxon>Pseudomonadota</taxon>
        <taxon>Alphaproteobacteria</taxon>
        <taxon>Rhodobacterales</taxon>
        <taxon>Paracoccaceae</taxon>
        <taxon>Histidinibacterium</taxon>
    </lineage>
</organism>
<dbReference type="Proteomes" id="UP000326554">
    <property type="component" value="Unassembled WGS sequence"/>
</dbReference>
<accession>A0A5J5GNH2</accession>
<keyword evidence="4" id="KW-1185">Reference proteome</keyword>
<keyword evidence="2" id="KW-0732">Signal</keyword>
<evidence type="ECO:0000256" key="1">
    <source>
        <dbReference type="SAM" id="MobiDB-lite"/>
    </source>
</evidence>
<evidence type="ECO:0000256" key="2">
    <source>
        <dbReference type="SAM" id="SignalP"/>
    </source>
</evidence>
<dbReference type="EMBL" id="VYQE01000001">
    <property type="protein sequence ID" value="KAA9009936.1"/>
    <property type="molecule type" value="Genomic_DNA"/>
</dbReference>
<gene>
    <name evidence="3" type="ORF">F3S47_01320</name>
</gene>
<evidence type="ECO:0000313" key="4">
    <source>
        <dbReference type="Proteomes" id="UP000326554"/>
    </source>
</evidence>
<name>A0A5J5GNH2_9RHOB</name>
<proteinExistence type="predicted"/>
<feature type="chain" id="PRO_5023849315" evidence="2">
    <location>
        <begin position="18"/>
        <end position="93"/>
    </location>
</feature>
<dbReference type="AlphaFoldDB" id="A0A5J5GNH2"/>
<feature type="signal peptide" evidence="2">
    <location>
        <begin position="1"/>
        <end position="17"/>
    </location>
</feature>
<evidence type="ECO:0000313" key="3">
    <source>
        <dbReference type="EMBL" id="KAA9009936.1"/>
    </source>
</evidence>
<reference evidence="3 4" key="1">
    <citation type="submission" date="2019-09" db="EMBL/GenBank/DDBJ databases">
        <authorList>
            <person name="Park J.-S."/>
            <person name="Choi H.-J."/>
        </authorList>
    </citation>
    <scope>NUCLEOTIDE SEQUENCE [LARGE SCALE GENOMIC DNA]</scope>
    <source>
        <strain evidence="3 4">176SS1-4</strain>
    </source>
</reference>
<comment type="caution">
    <text evidence="3">The sequence shown here is derived from an EMBL/GenBank/DDBJ whole genome shotgun (WGS) entry which is preliminary data.</text>
</comment>
<sequence length="93" mass="9718">MIRLGLVLALFPLASVADGPTTASYAPPVAEGMPMDGGWSEPDPAMLQPMTPADLRAMVEQDGDPETLTADEAAMLELLGQLLGASPLEQQEP</sequence>